<evidence type="ECO:0000256" key="1">
    <source>
        <dbReference type="SAM" id="MobiDB-lite"/>
    </source>
</evidence>
<sequence length="296" mass="33552">MPTPSPTRPSPGRLNPAQLGPRRLSPARLGLRRLGLRRSSLRRRSRHRRKLTPRRNRTRSWLICAARWPRFPPHGLCLKRHDLPGTLGWLECRSSPRLWIAPSHEDSARKVSSSHGMRSLLAMVGWQIRVLVWPRCLKSLWLVVVLSEDRARRVPRRLGLAVRDLPGKLGRQIRVLAWPRCLKRLRMRSLLRIRGWQNCVLGWLRCLNSLRLSVVLSRSGRASRNLSPRLGGDRSPTRILQPRTAPSPIYGIGGRVGGVVIGGAGVVRTQARVRNAVRARPLRLTVTPKLTPRTSA</sequence>
<feature type="region of interest" description="Disordered" evidence="1">
    <location>
        <begin position="1"/>
        <end position="25"/>
    </location>
</feature>
<dbReference type="AlphaFoldDB" id="A0A1W2FN60"/>
<name>A0A1W2FN60_KIBAR</name>
<protein>
    <submittedName>
        <fullName evidence="2">Uncharacterized protein</fullName>
    </submittedName>
</protein>
<proteinExistence type="predicted"/>
<organism evidence="2 3">
    <name type="scientific">Kibdelosporangium aridum</name>
    <dbReference type="NCBI Taxonomy" id="2030"/>
    <lineage>
        <taxon>Bacteria</taxon>
        <taxon>Bacillati</taxon>
        <taxon>Actinomycetota</taxon>
        <taxon>Actinomycetes</taxon>
        <taxon>Pseudonocardiales</taxon>
        <taxon>Pseudonocardiaceae</taxon>
        <taxon>Kibdelosporangium</taxon>
    </lineage>
</organism>
<reference evidence="2 3" key="1">
    <citation type="submission" date="2017-04" db="EMBL/GenBank/DDBJ databases">
        <authorList>
            <person name="Afonso C.L."/>
            <person name="Miller P.J."/>
            <person name="Scott M.A."/>
            <person name="Spackman E."/>
            <person name="Goraichik I."/>
            <person name="Dimitrov K.M."/>
            <person name="Suarez D.L."/>
            <person name="Swayne D.E."/>
        </authorList>
    </citation>
    <scope>NUCLEOTIDE SEQUENCE [LARGE SCALE GENOMIC DNA]</scope>
    <source>
        <strain evidence="2 3">DSM 43828</strain>
    </source>
</reference>
<dbReference type="Proteomes" id="UP000192674">
    <property type="component" value="Unassembled WGS sequence"/>
</dbReference>
<gene>
    <name evidence="2" type="ORF">SAMN05661093_07965</name>
</gene>
<evidence type="ECO:0000313" key="3">
    <source>
        <dbReference type="Proteomes" id="UP000192674"/>
    </source>
</evidence>
<keyword evidence="3" id="KW-1185">Reference proteome</keyword>
<evidence type="ECO:0000313" key="2">
    <source>
        <dbReference type="EMBL" id="SMD23427.1"/>
    </source>
</evidence>
<dbReference type="EMBL" id="FWXV01000009">
    <property type="protein sequence ID" value="SMD23427.1"/>
    <property type="molecule type" value="Genomic_DNA"/>
</dbReference>
<accession>A0A1W2FN60</accession>